<sequence length="442" mass="50542">MIDVVAILITVLCHIIFYLNLIRYHKFSWGGLVLLNLLMIAFVFLLVSYTGYPEFNSIGAILFLLCIGLVKRKQGLTFIQSFYFASISLFIISLAKTVVSQILLKLLLLSSLNVYVGSFSIIHLLSAAFIFLVIVVKREKISNIADYLIQSPFYYVSYAFLLLGNFLLIILSSPSINALDGFNKKYSYAIAVLLFLVLLLFFFLSSHLFKEKIIQARKETADQELLSYTEKLEVMHEELASFRHDYLNLLLSLDEGVRAKDMDLVEHVYNEMIKPTSTIINHKELELVKLARIKVPEIKSVMSVKVIAAHQKNISVIIDIPYPIDNIYIELVDFIRAISIILDNAVEEASLSKEQELTIAFFEIKDEQKFIVKNSCLHKNIDLSAIYQKKFSSKLNDKGERGYGLFSLKRIVDSTPNISLETSFEYPYFTQILSMKKHDSSQ</sequence>
<organism evidence="3 4">
    <name type="scientific">Bacillus kandeliae</name>
    <dbReference type="NCBI Taxonomy" id="3129297"/>
    <lineage>
        <taxon>Bacteria</taxon>
        <taxon>Bacillati</taxon>
        <taxon>Bacillota</taxon>
        <taxon>Bacilli</taxon>
        <taxon>Bacillales</taxon>
        <taxon>Bacillaceae</taxon>
        <taxon>Bacillus</taxon>
    </lineage>
</organism>
<feature type="transmembrane region" description="Helical" evidence="1">
    <location>
        <begin position="82"/>
        <end position="108"/>
    </location>
</feature>
<protein>
    <submittedName>
        <fullName evidence="3">GHKL domain-containing protein</fullName>
    </submittedName>
</protein>
<dbReference type="Proteomes" id="UP001387364">
    <property type="component" value="Chromosome"/>
</dbReference>
<feature type="transmembrane region" description="Helical" evidence="1">
    <location>
        <begin position="155"/>
        <end position="176"/>
    </location>
</feature>
<feature type="transmembrane region" description="Helical" evidence="1">
    <location>
        <begin position="6"/>
        <end position="22"/>
    </location>
</feature>
<name>A0ABZ2N6G2_9BACI</name>
<proteinExistence type="predicted"/>
<feature type="transmembrane region" description="Helical" evidence="1">
    <location>
        <begin position="114"/>
        <end position="135"/>
    </location>
</feature>
<gene>
    <name evidence="3" type="ORF">WDJ61_00890</name>
</gene>
<evidence type="ECO:0000313" key="4">
    <source>
        <dbReference type="Proteomes" id="UP001387364"/>
    </source>
</evidence>
<accession>A0ABZ2N6G2</accession>
<evidence type="ECO:0000256" key="1">
    <source>
        <dbReference type="SAM" id="Phobius"/>
    </source>
</evidence>
<evidence type="ECO:0000313" key="3">
    <source>
        <dbReference type="EMBL" id="WXB93311.1"/>
    </source>
</evidence>
<keyword evidence="4" id="KW-1185">Reference proteome</keyword>
<reference evidence="3 4" key="1">
    <citation type="submission" date="2024-02" db="EMBL/GenBank/DDBJ databases">
        <title>Seven novel Bacillus-like species.</title>
        <authorList>
            <person name="Liu G."/>
        </authorList>
    </citation>
    <scope>NUCLEOTIDE SEQUENCE [LARGE SCALE GENOMIC DNA]</scope>
    <source>
        <strain evidence="3 4">FJAT-52991</strain>
    </source>
</reference>
<keyword evidence="1" id="KW-0472">Membrane</keyword>
<feature type="transmembrane region" description="Helical" evidence="1">
    <location>
        <begin position="55"/>
        <end position="70"/>
    </location>
</feature>
<evidence type="ECO:0000259" key="2">
    <source>
        <dbReference type="Pfam" id="PF14501"/>
    </source>
</evidence>
<dbReference type="EMBL" id="CP147404">
    <property type="protein sequence ID" value="WXB93311.1"/>
    <property type="molecule type" value="Genomic_DNA"/>
</dbReference>
<dbReference type="PANTHER" id="PTHR40448">
    <property type="entry name" value="TWO-COMPONENT SENSOR HISTIDINE KINASE"/>
    <property type="match status" value="1"/>
</dbReference>
<dbReference type="PANTHER" id="PTHR40448:SF1">
    <property type="entry name" value="TWO-COMPONENT SENSOR HISTIDINE KINASE"/>
    <property type="match status" value="1"/>
</dbReference>
<feature type="transmembrane region" description="Helical" evidence="1">
    <location>
        <begin position="188"/>
        <end position="209"/>
    </location>
</feature>
<keyword evidence="1" id="KW-1133">Transmembrane helix</keyword>
<feature type="domain" description="Sensor histidine kinase NatK-like C-terminal" evidence="2">
    <location>
        <begin position="330"/>
        <end position="431"/>
    </location>
</feature>
<dbReference type="InterPro" id="IPR032834">
    <property type="entry name" value="NatK-like_C"/>
</dbReference>
<dbReference type="InterPro" id="IPR036890">
    <property type="entry name" value="HATPase_C_sf"/>
</dbReference>
<feature type="transmembrane region" description="Helical" evidence="1">
    <location>
        <begin position="29"/>
        <end position="49"/>
    </location>
</feature>
<dbReference type="SUPFAM" id="SSF55874">
    <property type="entry name" value="ATPase domain of HSP90 chaperone/DNA topoisomerase II/histidine kinase"/>
    <property type="match status" value="1"/>
</dbReference>
<dbReference type="RefSeq" id="WP_338752637.1">
    <property type="nucleotide sequence ID" value="NZ_CP147404.1"/>
</dbReference>
<dbReference type="Gene3D" id="3.30.565.10">
    <property type="entry name" value="Histidine kinase-like ATPase, C-terminal domain"/>
    <property type="match status" value="1"/>
</dbReference>
<keyword evidence="1" id="KW-0812">Transmembrane</keyword>
<dbReference type="Pfam" id="PF14501">
    <property type="entry name" value="HATPase_c_5"/>
    <property type="match status" value="1"/>
</dbReference>